<dbReference type="Gene3D" id="3.90.78.10">
    <property type="entry name" value="UDP-N-acetylenolpyruvoylglucosamine reductase, C-terminal domain"/>
    <property type="match status" value="1"/>
</dbReference>
<dbReference type="GO" id="GO:0009252">
    <property type="term" value="P:peptidoglycan biosynthetic process"/>
    <property type="evidence" value="ECO:0007669"/>
    <property type="project" value="UniProtKB-UniRule"/>
</dbReference>
<dbReference type="GO" id="GO:0008360">
    <property type="term" value="P:regulation of cell shape"/>
    <property type="evidence" value="ECO:0007669"/>
    <property type="project" value="UniProtKB-KW"/>
</dbReference>
<protein>
    <recommendedName>
        <fullName evidence="16">UDP-N-acetylenolpyruvoylglucosamine reductase</fullName>
        <ecNumber evidence="16">1.3.1.98</ecNumber>
    </recommendedName>
    <alternativeName>
        <fullName evidence="16">UDP-N-acetylmuramate dehydrogenase</fullName>
    </alternativeName>
</protein>
<dbReference type="GO" id="GO:0071949">
    <property type="term" value="F:FAD binding"/>
    <property type="evidence" value="ECO:0007669"/>
    <property type="project" value="InterPro"/>
</dbReference>
<dbReference type="Proteomes" id="UP000199230">
    <property type="component" value="Unassembled WGS sequence"/>
</dbReference>
<evidence type="ECO:0000256" key="11">
    <source>
        <dbReference type="ARBA" id="ARBA00022984"/>
    </source>
</evidence>
<name>A0A1H3K2M9_9FIRM</name>
<feature type="active site" evidence="16">
    <location>
        <position position="177"/>
    </location>
</feature>
<keyword evidence="9 16" id="KW-0521">NADP</keyword>
<evidence type="ECO:0000256" key="15">
    <source>
        <dbReference type="ARBA" id="ARBA00048914"/>
    </source>
</evidence>
<sequence length="304" mass="33647">MNKARWLTKLEEQFPAERFRRNEPMSQHTSFQIGGKADVLIMPTSKQEIIHIIRFCNKHNIPLTVIGKGSNLLVMDAGIEGIVMKIGSCMKALQFSDEYVYAEAGISLNCLAKKIQEMSLVGFEFASGIPGTLGGALTMNAGAYGGEMKNILSECTTVSLEGKINTIDHPDMKMGYRSSRIQATGEIIVEAVLKLQRGDREEIKNITNDYWKRRLTKQPYDLPSAGSVFKRPEGFFAGKLIEDCGLKGCTVGRAKVSELHAGFIVNMGGATASDVLTLMEMIKNKVREKYEVELESELRVIGRS</sequence>
<organism evidence="18 19">
    <name type="scientific">Tindallia californiensis</name>
    <dbReference type="NCBI Taxonomy" id="159292"/>
    <lineage>
        <taxon>Bacteria</taxon>
        <taxon>Bacillati</taxon>
        <taxon>Bacillota</taxon>
        <taxon>Clostridia</taxon>
        <taxon>Peptostreptococcales</taxon>
        <taxon>Tindalliaceae</taxon>
        <taxon>Tindallia</taxon>
    </lineage>
</organism>
<dbReference type="HAMAP" id="MF_00037">
    <property type="entry name" value="MurB"/>
    <property type="match status" value="1"/>
</dbReference>
<evidence type="ECO:0000256" key="9">
    <source>
        <dbReference type="ARBA" id="ARBA00022857"/>
    </source>
</evidence>
<dbReference type="Gene3D" id="3.30.43.10">
    <property type="entry name" value="Uridine Diphospho-n-acetylenolpyruvylglucosamine Reductase, domain 2"/>
    <property type="match status" value="1"/>
</dbReference>
<dbReference type="OrthoDB" id="9804753at2"/>
<evidence type="ECO:0000313" key="18">
    <source>
        <dbReference type="EMBL" id="SDY45858.1"/>
    </source>
</evidence>
<dbReference type="PANTHER" id="PTHR21071:SF4">
    <property type="entry name" value="UDP-N-ACETYLENOLPYRUVOYLGLUCOSAMINE REDUCTASE"/>
    <property type="match status" value="1"/>
</dbReference>
<dbReference type="InterPro" id="IPR016167">
    <property type="entry name" value="FAD-bd_PCMH_sub1"/>
</dbReference>
<evidence type="ECO:0000256" key="5">
    <source>
        <dbReference type="ARBA" id="ARBA00022490"/>
    </source>
</evidence>
<dbReference type="InterPro" id="IPR016166">
    <property type="entry name" value="FAD-bd_PCMH"/>
</dbReference>
<keyword evidence="19" id="KW-1185">Reference proteome</keyword>
<dbReference type="InterPro" id="IPR011601">
    <property type="entry name" value="MurB_C"/>
</dbReference>
<keyword evidence="10 16" id="KW-0133">Cell shape</keyword>
<dbReference type="GO" id="GO:0071555">
    <property type="term" value="P:cell wall organization"/>
    <property type="evidence" value="ECO:0007669"/>
    <property type="project" value="UniProtKB-KW"/>
</dbReference>
<dbReference type="PROSITE" id="PS51387">
    <property type="entry name" value="FAD_PCMH"/>
    <property type="match status" value="1"/>
</dbReference>
<proteinExistence type="inferred from homology"/>
<evidence type="ECO:0000256" key="1">
    <source>
        <dbReference type="ARBA" id="ARBA00001974"/>
    </source>
</evidence>
<evidence type="ECO:0000256" key="16">
    <source>
        <dbReference type="HAMAP-Rule" id="MF_00037"/>
    </source>
</evidence>
<accession>A0A1H3K2M9</accession>
<dbReference type="GO" id="GO:0051301">
    <property type="term" value="P:cell division"/>
    <property type="evidence" value="ECO:0007669"/>
    <property type="project" value="UniProtKB-KW"/>
</dbReference>
<comment type="cofactor">
    <cofactor evidence="1 16">
        <name>FAD</name>
        <dbReference type="ChEBI" id="CHEBI:57692"/>
    </cofactor>
</comment>
<keyword evidence="12 16" id="KW-0560">Oxidoreductase</keyword>
<gene>
    <name evidence="16" type="primary">murB</name>
    <name evidence="18" type="ORF">SAMN05192546_102185</name>
</gene>
<keyword evidence="8 16" id="KW-0274">FAD</keyword>
<evidence type="ECO:0000256" key="10">
    <source>
        <dbReference type="ARBA" id="ARBA00022960"/>
    </source>
</evidence>
<dbReference type="InterPro" id="IPR003170">
    <property type="entry name" value="MurB"/>
</dbReference>
<keyword evidence="14 16" id="KW-0961">Cell wall biogenesis/degradation</keyword>
<comment type="function">
    <text evidence="2 16">Cell wall formation.</text>
</comment>
<dbReference type="InterPro" id="IPR036318">
    <property type="entry name" value="FAD-bd_PCMH-like_sf"/>
</dbReference>
<evidence type="ECO:0000259" key="17">
    <source>
        <dbReference type="PROSITE" id="PS51387"/>
    </source>
</evidence>
<evidence type="ECO:0000256" key="4">
    <source>
        <dbReference type="ARBA" id="ARBA00004752"/>
    </source>
</evidence>
<evidence type="ECO:0000256" key="8">
    <source>
        <dbReference type="ARBA" id="ARBA00022827"/>
    </source>
</evidence>
<keyword evidence="6 16" id="KW-0132">Cell division</keyword>
<comment type="similarity">
    <text evidence="16">Belongs to the MurB family.</text>
</comment>
<dbReference type="AlphaFoldDB" id="A0A1H3K2M9"/>
<feature type="active site" description="Proton donor" evidence="16">
    <location>
        <position position="227"/>
    </location>
</feature>
<dbReference type="PANTHER" id="PTHR21071">
    <property type="entry name" value="UDP-N-ACETYLENOLPYRUVOYLGLUCOSAMINE REDUCTASE"/>
    <property type="match status" value="1"/>
</dbReference>
<dbReference type="InterPro" id="IPR036635">
    <property type="entry name" value="MurB_C_sf"/>
</dbReference>
<feature type="domain" description="FAD-binding PCMH-type" evidence="17">
    <location>
        <begin position="33"/>
        <end position="198"/>
    </location>
</feature>
<dbReference type="GO" id="GO:0008762">
    <property type="term" value="F:UDP-N-acetylmuramate dehydrogenase activity"/>
    <property type="evidence" value="ECO:0007669"/>
    <property type="project" value="UniProtKB-UniRule"/>
</dbReference>
<dbReference type="EMBL" id="FNPV01000002">
    <property type="protein sequence ID" value="SDY45858.1"/>
    <property type="molecule type" value="Genomic_DNA"/>
</dbReference>
<dbReference type="UniPathway" id="UPA00219"/>
<keyword evidence="7 16" id="KW-0285">Flavoprotein</keyword>
<evidence type="ECO:0000256" key="6">
    <source>
        <dbReference type="ARBA" id="ARBA00022618"/>
    </source>
</evidence>
<keyword evidence="11 16" id="KW-0573">Peptidoglycan synthesis</keyword>
<dbReference type="EC" id="1.3.1.98" evidence="16"/>
<evidence type="ECO:0000256" key="2">
    <source>
        <dbReference type="ARBA" id="ARBA00003921"/>
    </source>
</evidence>
<comment type="catalytic activity">
    <reaction evidence="15 16">
        <text>UDP-N-acetyl-alpha-D-muramate + NADP(+) = UDP-N-acetyl-3-O-(1-carboxyvinyl)-alpha-D-glucosamine + NADPH + H(+)</text>
        <dbReference type="Rhea" id="RHEA:12248"/>
        <dbReference type="ChEBI" id="CHEBI:15378"/>
        <dbReference type="ChEBI" id="CHEBI:57783"/>
        <dbReference type="ChEBI" id="CHEBI:58349"/>
        <dbReference type="ChEBI" id="CHEBI:68483"/>
        <dbReference type="ChEBI" id="CHEBI:70757"/>
        <dbReference type="EC" id="1.3.1.98"/>
    </reaction>
</comment>
<dbReference type="STRING" id="159292.SAMN05192546_102185"/>
<dbReference type="NCBIfam" id="NF010480">
    <property type="entry name" value="PRK13905.1"/>
    <property type="match status" value="1"/>
</dbReference>
<evidence type="ECO:0000256" key="7">
    <source>
        <dbReference type="ARBA" id="ARBA00022630"/>
    </source>
</evidence>
<feature type="active site" evidence="16">
    <location>
        <position position="297"/>
    </location>
</feature>
<evidence type="ECO:0000256" key="12">
    <source>
        <dbReference type="ARBA" id="ARBA00023002"/>
    </source>
</evidence>
<dbReference type="Gene3D" id="3.30.465.10">
    <property type="match status" value="1"/>
</dbReference>
<dbReference type="GO" id="GO:0005829">
    <property type="term" value="C:cytosol"/>
    <property type="evidence" value="ECO:0007669"/>
    <property type="project" value="TreeGrafter"/>
</dbReference>
<dbReference type="InterPro" id="IPR016169">
    <property type="entry name" value="FAD-bd_PCMH_sub2"/>
</dbReference>
<evidence type="ECO:0000313" key="19">
    <source>
        <dbReference type="Proteomes" id="UP000199230"/>
    </source>
</evidence>
<dbReference type="SUPFAM" id="SSF56176">
    <property type="entry name" value="FAD-binding/transporter-associated domain-like"/>
    <property type="match status" value="1"/>
</dbReference>
<dbReference type="InterPro" id="IPR006094">
    <property type="entry name" value="Oxid_FAD_bind_N"/>
</dbReference>
<dbReference type="Pfam" id="PF02873">
    <property type="entry name" value="MurB_C"/>
    <property type="match status" value="1"/>
</dbReference>
<dbReference type="NCBIfam" id="TIGR00179">
    <property type="entry name" value="murB"/>
    <property type="match status" value="1"/>
</dbReference>
<evidence type="ECO:0000256" key="3">
    <source>
        <dbReference type="ARBA" id="ARBA00004496"/>
    </source>
</evidence>
<comment type="subcellular location">
    <subcellularLocation>
        <location evidence="3 16">Cytoplasm</location>
    </subcellularLocation>
</comment>
<dbReference type="SUPFAM" id="SSF56194">
    <property type="entry name" value="Uridine diphospho-N-Acetylenolpyruvylglucosamine reductase, MurB, C-terminal domain"/>
    <property type="match status" value="1"/>
</dbReference>
<keyword evidence="13 16" id="KW-0131">Cell cycle</keyword>
<reference evidence="18 19" key="1">
    <citation type="submission" date="2016-10" db="EMBL/GenBank/DDBJ databases">
        <authorList>
            <person name="de Groot N.N."/>
        </authorList>
    </citation>
    <scope>NUCLEOTIDE SEQUENCE [LARGE SCALE GENOMIC DNA]</scope>
    <source>
        <strain evidence="18 19">APO</strain>
    </source>
</reference>
<dbReference type="Pfam" id="PF01565">
    <property type="entry name" value="FAD_binding_4"/>
    <property type="match status" value="1"/>
</dbReference>
<comment type="pathway">
    <text evidence="4 16">Cell wall biogenesis; peptidoglycan biosynthesis.</text>
</comment>
<keyword evidence="5 16" id="KW-0963">Cytoplasm</keyword>
<evidence type="ECO:0000256" key="13">
    <source>
        <dbReference type="ARBA" id="ARBA00023306"/>
    </source>
</evidence>
<evidence type="ECO:0000256" key="14">
    <source>
        <dbReference type="ARBA" id="ARBA00023316"/>
    </source>
</evidence>